<evidence type="ECO:0000313" key="1">
    <source>
        <dbReference type="EMBL" id="MBE6512098.1"/>
    </source>
</evidence>
<reference evidence="1" key="1">
    <citation type="submission" date="2019-04" db="EMBL/GenBank/DDBJ databases">
        <title>Evolution of Biomass-Degrading Anaerobic Consortia Revealed by Metagenomics.</title>
        <authorList>
            <person name="Peng X."/>
        </authorList>
    </citation>
    <scope>NUCLEOTIDE SEQUENCE</scope>
    <source>
        <strain evidence="1">SIG14</strain>
    </source>
</reference>
<sequence>MDDIEKFDEFLSFYGKYYQTVSEISMPCPIHDRDCPSIKKKECVSKSKEPLVSSDFMMYSFDDICRNVETIDICNLPSTCDGLYLDKKRKVLYFIEYKGVKIDRNSKRGELQDILYHMNKDSECYDKYYERLQWVYNSYGDELAFKLRLKPFETLDLALPNVYKDYCNKNKISDEEKLDLSEFLSSIKKVYIVVAVCDKRNPTADRAGSYRFILRKPFDRLRDLGLFDMVEIMDHNEFKFFLEKI</sequence>
<comment type="caution">
    <text evidence="1">The sequence shown here is derived from an EMBL/GenBank/DDBJ whole genome shotgun (WGS) entry which is preliminary data.</text>
</comment>
<organism evidence="1 2">
    <name type="scientific">Methanobrevibacter olleyae</name>
    <dbReference type="NCBI Taxonomy" id="294671"/>
    <lineage>
        <taxon>Archaea</taxon>
        <taxon>Methanobacteriati</taxon>
        <taxon>Methanobacteriota</taxon>
        <taxon>Methanomada group</taxon>
        <taxon>Methanobacteria</taxon>
        <taxon>Methanobacteriales</taxon>
        <taxon>Methanobacteriaceae</taxon>
        <taxon>Methanobrevibacter</taxon>
    </lineage>
</organism>
<dbReference type="Proteomes" id="UP000732619">
    <property type="component" value="Unassembled WGS sequence"/>
</dbReference>
<proteinExistence type="predicted"/>
<accession>A0A8T3VUJ7</accession>
<dbReference type="EMBL" id="SUTG01000008">
    <property type="protein sequence ID" value="MBE6512098.1"/>
    <property type="molecule type" value="Genomic_DNA"/>
</dbReference>
<name>A0A8T3VUJ7_METOL</name>
<dbReference type="AlphaFoldDB" id="A0A8T3VUJ7"/>
<evidence type="ECO:0000313" key="2">
    <source>
        <dbReference type="Proteomes" id="UP000732619"/>
    </source>
</evidence>
<protein>
    <submittedName>
        <fullName evidence="1">Uncharacterized protein</fullName>
    </submittedName>
</protein>
<gene>
    <name evidence="1" type="ORF">E7Z75_02950</name>
</gene>